<proteinExistence type="predicted"/>
<dbReference type="EMBL" id="JBBPBN010000006">
    <property type="protein sequence ID" value="KAK9035212.1"/>
    <property type="molecule type" value="Genomic_DNA"/>
</dbReference>
<accession>A0ABR2TDA9</accession>
<sequence>MHCSKLKQTPRFKSDTNIRLPLFKSYYTGITTKALPISRDTNATNNGDQTVALLNLHAGVFFDCNRVARRSLCKA</sequence>
<evidence type="ECO:0000313" key="2">
    <source>
        <dbReference type="Proteomes" id="UP001396334"/>
    </source>
</evidence>
<comment type="caution">
    <text evidence="1">The sequence shown here is derived from an EMBL/GenBank/DDBJ whole genome shotgun (WGS) entry which is preliminary data.</text>
</comment>
<evidence type="ECO:0000313" key="1">
    <source>
        <dbReference type="EMBL" id="KAK9035212.1"/>
    </source>
</evidence>
<organism evidence="1 2">
    <name type="scientific">Hibiscus sabdariffa</name>
    <name type="common">roselle</name>
    <dbReference type="NCBI Taxonomy" id="183260"/>
    <lineage>
        <taxon>Eukaryota</taxon>
        <taxon>Viridiplantae</taxon>
        <taxon>Streptophyta</taxon>
        <taxon>Embryophyta</taxon>
        <taxon>Tracheophyta</taxon>
        <taxon>Spermatophyta</taxon>
        <taxon>Magnoliopsida</taxon>
        <taxon>eudicotyledons</taxon>
        <taxon>Gunneridae</taxon>
        <taxon>Pentapetalae</taxon>
        <taxon>rosids</taxon>
        <taxon>malvids</taxon>
        <taxon>Malvales</taxon>
        <taxon>Malvaceae</taxon>
        <taxon>Malvoideae</taxon>
        <taxon>Hibiscus</taxon>
    </lineage>
</organism>
<reference evidence="1 2" key="1">
    <citation type="journal article" date="2024" name="G3 (Bethesda)">
        <title>Genome assembly of Hibiscus sabdariffa L. provides insights into metabolisms of medicinal natural products.</title>
        <authorList>
            <person name="Kim T."/>
        </authorList>
    </citation>
    <scope>NUCLEOTIDE SEQUENCE [LARGE SCALE GENOMIC DNA]</scope>
    <source>
        <strain evidence="1">TK-2024</strain>
        <tissue evidence="1">Old leaves</tissue>
    </source>
</reference>
<name>A0ABR2TDA9_9ROSI</name>
<gene>
    <name evidence="1" type="ORF">V6N11_077260</name>
</gene>
<protein>
    <submittedName>
        <fullName evidence="1">Uncharacterized protein</fullName>
    </submittedName>
</protein>
<dbReference type="Proteomes" id="UP001396334">
    <property type="component" value="Unassembled WGS sequence"/>
</dbReference>
<keyword evidence="2" id="KW-1185">Reference proteome</keyword>